<dbReference type="GO" id="GO:0003725">
    <property type="term" value="F:double-stranded RNA binding"/>
    <property type="evidence" value="ECO:0007669"/>
    <property type="project" value="TreeGrafter"/>
</dbReference>
<accession>A0A1F6EWW7</accession>
<evidence type="ECO:0000256" key="2">
    <source>
        <dbReference type="ARBA" id="ARBA00010183"/>
    </source>
</evidence>
<evidence type="ECO:0000256" key="8">
    <source>
        <dbReference type="ARBA" id="ARBA00022884"/>
    </source>
</evidence>
<comment type="function">
    <text evidence="9">Digests double-stranded RNA. Involved in the processing of primary rRNA transcript to yield the immediate precursors to the large and small rRNAs (23S and 16S). Processes some mRNAs, and tRNAs when they are encoded in the rRNA operon. Processes pre-crRNA and tracrRNA of type II CRISPR loci if present in the organism.</text>
</comment>
<dbReference type="PANTHER" id="PTHR11207:SF0">
    <property type="entry name" value="RIBONUCLEASE 3"/>
    <property type="match status" value="1"/>
</dbReference>
<evidence type="ECO:0000256" key="1">
    <source>
        <dbReference type="ARBA" id="ARBA00000109"/>
    </source>
</evidence>
<keyword evidence="3 9" id="KW-0698">rRNA processing</keyword>
<dbReference type="Pfam" id="PF14622">
    <property type="entry name" value="Ribonucleas_3_3"/>
    <property type="match status" value="1"/>
</dbReference>
<dbReference type="InterPro" id="IPR000999">
    <property type="entry name" value="RNase_III_dom"/>
</dbReference>
<dbReference type="Proteomes" id="UP000178811">
    <property type="component" value="Unassembled WGS sequence"/>
</dbReference>
<evidence type="ECO:0000256" key="6">
    <source>
        <dbReference type="ARBA" id="ARBA00022759"/>
    </source>
</evidence>
<dbReference type="EMBL" id="MFLW01000023">
    <property type="protein sequence ID" value="OGG78114.1"/>
    <property type="molecule type" value="Genomic_DNA"/>
</dbReference>
<dbReference type="NCBIfam" id="TIGR02191">
    <property type="entry name" value="RNaseIII"/>
    <property type="match status" value="1"/>
</dbReference>
<dbReference type="SUPFAM" id="SSF54768">
    <property type="entry name" value="dsRNA-binding domain-like"/>
    <property type="match status" value="1"/>
</dbReference>
<evidence type="ECO:0000256" key="9">
    <source>
        <dbReference type="HAMAP-Rule" id="MF_00104"/>
    </source>
</evidence>
<sequence length="231" mass="25525">MRMPDFSTLAKQFGLSFTNLNLLVEALTHRSYLNEHREYTGSHNERLEFLGDAVLELAATDFLFKKFPTNPEGELTAYRAALVNTVSLAASAQALGISDYLLLSKGESKDTGRARDVILADAFEAIIGAIYLDSGYAAAEAFIAKNLYGKIDEVIAKRSYQDAKSRFQELAQEKRGTTPHYETLSEIGPDHDKRFKVAVFIGFDKIAEGQGQSKQEAEQAAAEAGLTSMRW</sequence>
<keyword evidence="9" id="KW-0479">Metal-binding</keyword>
<feature type="region of interest" description="Disordered" evidence="10">
    <location>
        <begin position="212"/>
        <end position="231"/>
    </location>
</feature>
<dbReference type="GO" id="GO:0008033">
    <property type="term" value="P:tRNA processing"/>
    <property type="evidence" value="ECO:0007669"/>
    <property type="project" value="UniProtKB-KW"/>
</dbReference>
<dbReference type="PROSITE" id="PS50137">
    <property type="entry name" value="DS_RBD"/>
    <property type="match status" value="1"/>
</dbReference>
<keyword evidence="9" id="KW-0460">Magnesium</keyword>
<dbReference type="GO" id="GO:0046872">
    <property type="term" value="F:metal ion binding"/>
    <property type="evidence" value="ECO:0007669"/>
    <property type="project" value="UniProtKB-KW"/>
</dbReference>
<keyword evidence="5 9" id="KW-0540">Nuclease</keyword>
<reference evidence="13 14" key="1">
    <citation type="journal article" date="2016" name="Nat. Commun.">
        <title>Thousands of microbial genomes shed light on interconnected biogeochemical processes in an aquifer system.</title>
        <authorList>
            <person name="Anantharaman K."/>
            <person name="Brown C.T."/>
            <person name="Hug L.A."/>
            <person name="Sharon I."/>
            <person name="Castelle C.J."/>
            <person name="Probst A.J."/>
            <person name="Thomas B.C."/>
            <person name="Singh A."/>
            <person name="Wilkins M.J."/>
            <person name="Karaoz U."/>
            <person name="Brodie E.L."/>
            <person name="Williams K.H."/>
            <person name="Hubbard S.S."/>
            <person name="Banfield J.F."/>
        </authorList>
    </citation>
    <scope>NUCLEOTIDE SEQUENCE [LARGE SCALE GENOMIC DNA]</scope>
</reference>
<evidence type="ECO:0000256" key="7">
    <source>
        <dbReference type="ARBA" id="ARBA00022801"/>
    </source>
</evidence>
<dbReference type="GO" id="GO:0005737">
    <property type="term" value="C:cytoplasm"/>
    <property type="evidence" value="ECO:0007669"/>
    <property type="project" value="UniProtKB-SubCell"/>
</dbReference>
<keyword evidence="7 9" id="KW-0378">Hydrolase</keyword>
<feature type="binding site" evidence="9">
    <location>
        <position position="48"/>
    </location>
    <ligand>
        <name>Mg(2+)</name>
        <dbReference type="ChEBI" id="CHEBI:18420"/>
    </ligand>
</feature>
<dbReference type="PROSITE" id="PS50142">
    <property type="entry name" value="RNASE_3_2"/>
    <property type="match status" value="1"/>
</dbReference>
<feature type="compositionally biased region" description="Low complexity" evidence="10">
    <location>
        <begin position="212"/>
        <end position="225"/>
    </location>
</feature>
<keyword evidence="9" id="KW-0699">rRNA-binding</keyword>
<comment type="subcellular location">
    <subcellularLocation>
        <location evidence="9">Cytoplasm</location>
    </subcellularLocation>
</comment>
<dbReference type="InterPro" id="IPR036389">
    <property type="entry name" value="RNase_III_sf"/>
</dbReference>
<evidence type="ECO:0000313" key="13">
    <source>
        <dbReference type="EMBL" id="OGG78114.1"/>
    </source>
</evidence>
<dbReference type="GO" id="GO:0010468">
    <property type="term" value="P:regulation of gene expression"/>
    <property type="evidence" value="ECO:0007669"/>
    <property type="project" value="TreeGrafter"/>
</dbReference>
<dbReference type="CDD" id="cd00593">
    <property type="entry name" value="RIBOc"/>
    <property type="match status" value="1"/>
</dbReference>
<dbReference type="GO" id="GO:0004525">
    <property type="term" value="F:ribonuclease III activity"/>
    <property type="evidence" value="ECO:0007669"/>
    <property type="project" value="UniProtKB-UniRule"/>
</dbReference>
<keyword evidence="8 9" id="KW-0694">RNA-binding</keyword>
<dbReference type="PANTHER" id="PTHR11207">
    <property type="entry name" value="RIBONUCLEASE III"/>
    <property type="match status" value="1"/>
</dbReference>
<dbReference type="Gene3D" id="1.10.1520.10">
    <property type="entry name" value="Ribonuclease III domain"/>
    <property type="match status" value="1"/>
</dbReference>
<comment type="subunit">
    <text evidence="9">Homodimer.</text>
</comment>
<dbReference type="AlphaFoldDB" id="A0A1F6EWW7"/>
<dbReference type="HAMAP" id="MF_00104">
    <property type="entry name" value="RNase_III"/>
    <property type="match status" value="1"/>
</dbReference>
<feature type="binding site" evidence="9">
    <location>
        <position position="124"/>
    </location>
    <ligand>
        <name>Mg(2+)</name>
        <dbReference type="ChEBI" id="CHEBI:18420"/>
    </ligand>
</feature>
<keyword evidence="9" id="KW-0819">tRNA processing</keyword>
<feature type="binding site" evidence="9">
    <location>
        <position position="121"/>
    </location>
    <ligand>
        <name>Mg(2+)</name>
        <dbReference type="ChEBI" id="CHEBI:18420"/>
    </ligand>
</feature>
<comment type="caution">
    <text evidence="13">The sequence shown here is derived from an EMBL/GenBank/DDBJ whole genome shotgun (WGS) entry which is preliminary data.</text>
</comment>
<dbReference type="SUPFAM" id="SSF69065">
    <property type="entry name" value="RNase III domain-like"/>
    <property type="match status" value="1"/>
</dbReference>
<evidence type="ECO:0000256" key="3">
    <source>
        <dbReference type="ARBA" id="ARBA00022552"/>
    </source>
</evidence>
<dbReference type="GO" id="GO:0006364">
    <property type="term" value="P:rRNA processing"/>
    <property type="evidence" value="ECO:0007669"/>
    <property type="project" value="UniProtKB-UniRule"/>
</dbReference>
<evidence type="ECO:0000259" key="11">
    <source>
        <dbReference type="PROSITE" id="PS50137"/>
    </source>
</evidence>
<dbReference type="GO" id="GO:0006397">
    <property type="term" value="P:mRNA processing"/>
    <property type="evidence" value="ECO:0007669"/>
    <property type="project" value="UniProtKB-UniRule"/>
</dbReference>
<keyword evidence="4 9" id="KW-0507">mRNA processing</keyword>
<protein>
    <recommendedName>
        <fullName evidence="9">Ribonuclease 3</fullName>
        <ecNumber evidence="9">3.1.26.3</ecNumber>
    </recommendedName>
    <alternativeName>
        <fullName evidence="9">Ribonuclease III</fullName>
        <shortName evidence="9">RNase III</shortName>
    </alternativeName>
</protein>
<feature type="active site" evidence="9">
    <location>
        <position position="52"/>
    </location>
</feature>
<comment type="catalytic activity">
    <reaction evidence="1 9">
        <text>Endonucleolytic cleavage to 5'-phosphomonoester.</text>
        <dbReference type="EC" id="3.1.26.3"/>
    </reaction>
</comment>
<dbReference type="GO" id="GO:0019843">
    <property type="term" value="F:rRNA binding"/>
    <property type="evidence" value="ECO:0007669"/>
    <property type="project" value="UniProtKB-KW"/>
</dbReference>
<evidence type="ECO:0000256" key="10">
    <source>
        <dbReference type="SAM" id="MobiDB-lite"/>
    </source>
</evidence>
<gene>
    <name evidence="9" type="primary">rnc</name>
    <name evidence="13" type="ORF">A3A36_01100</name>
</gene>
<dbReference type="InterPro" id="IPR014720">
    <property type="entry name" value="dsRBD_dom"/>
</dbReference>
<evidence type="ECO:0000256" key="5">
    <source>
        <dbReference type="ARBA" id="ARBA00022722"/>
    </source>
</evidence>
<dbReference type="Gene3D" id="3.30.160.20">
    <property type="match status" value="1"/>
</dbReference>
<evidence type="ECO:0000256" key="4">
    <source>
        <dbReference type="ARBA" id="ARBA00022664"/>
    </source>
</evidence>
<name>A0A1F6EWW7_9BACT</name>
<feature type="domain" description="RNase III" evidence="12">
    <location>
        <begin position="6"/>
        <end position="135"/>
    </location>
</feature>
<dbReference type="EC" id="3.1.26.3" evidence="9"/>
<keyword evidence="6 9" id="KW-0255">Endonuclease</keyword>
<evidence type="ECO:0000313" key="14">
    <source>
        <dbReference type="Proteomes" id="UP000178811"/>
    </source>
</evidence>
<feature type="domain" description="DRBM" evidence="11">
    <location>
        <begin position="162"/>
        <end position="231"/>
    </location>
</feature>
<dbReference type="Pfam" id="PF00035">
    <property type="entry name" value="dsrm"/>
    <property type="match status" value="1"/>
</dbReference>
<comment type="cofactor">
    <cofactor evidence="9">
        <name>Mg(2+)</name>
        <dbReference type="ChEBI" id="CHEBI:18420"/>
    </cofactor>
</comment>
<keyword evidence="9" id="KW-0963">Cytoplasm</keyword>
<evidence type="ECO:0000259" key="12">
    <source>
        <dbReference type="PROSITE" id="PS50142"/>
    </source>
</evidence>
<proteinExistence type="inferred from homology"/>
<dbReference type="SMART" id="SM00358">
    <property type="entry name" value="DSRM"/>
    <property type="match status" value="1"/>
</dbReference>
<comment type="similarity">
    <text evidence="2">Belongs to the ribonuclease III family.</text>
</comment>
<organism evidence="13 14">
    <name type="scientific">Candidatus Kaiserbacteria bacterium RIFCSPLOWO2_01_FULL_52_12b</name>
    <dbReference type="NCBI Taxonomy" id="1798509"/>
    <lineage>
        <taxon>Bacteria</taxon>
        <taxon>Candidatus Kaiseribacteriota</taxon>
    </lineage>
</organism>
<dbReference type="FunFam" id="1.10.1520.10:FF:000001">
    <property type="entry name" value="Ribonuclease 3"/>
    <property type="match status" value="1"/>
</dbReference>
<feature type="active site" evidence="9">
    <location>
        <position position="124"/>
    </location>
</feature>
<dbReference type="SMART" id="SM00535">
    <property type="entry name" value="RIBOc"/>
    <property type="match status" value="1"/>
</dbReference>
<dbReference type="CDD" id="cd10845">
    <property type="entry name" value="DSRM_RNAse_III_family"/>
    <property type="match status" value="1"/>
</dbReference>
<dbReference type="InterPro" id="IPR011907">
    <property type="entry name" value="RNase_III"/>
</dbReference>
<dbReference type="PROSITE" id="PS00517">
    <property type="entry name" value="RNASE_3_1"/>
    <property type="match status" value="1"/>
</dbReference>